<gene>
    <name evidence="1" type="ORF">PDIGIT_LOCUS15197</name>
</gene>
<protein>
    <submittedName>
        <fullName evidence="1">Uncharacterized protein</fullName>
    </submittedName>
</protein>
<reference evidence="1" key="1">
    <citation type="submission" date="2023-01" db="EMBL/GenBank/DDBJ databases">
        <authorList>
            <person name="Van Ghelder C."/>
            <person name="Rancurel C."/>
        </authorList>
    </citation>
    <scope>NUCLEOTIDE SEQUENCE</scope>
    <source>
        <strain evidence="1">CNCM I-4278</strain>
    </source>
</reference>
<name>A0A9W4UW28_9PLEO</name>
<dbReference type="Proteomes" id="UP001152607">
    <property type="component" value="Unassembled WGS sequence"/>
</dbReference>
<evidence type="ECO:0000313" key="2">
    <source>
        <dbReference type="Proteomes" id="UP001152607"/>
    </source>
</evidence>
<sequence>MPCHGETAHPSRQLPAYWVRLSVHQDVVRGPRWVRRQALKPGRLSLPEPGIDRSLWSRGGSGLAAKCITFTPVLRPSRHPTAGPQIGEISSFLCLPLFEGSRTVFRLRYSNSSLGTQVILRPTQRN</sequence>
<comment type="caution">
    <text evidence="1">The sequence shown here is derived from an EMBL/GenBank/DDBJ whole genome shotgun (WGS) entry which is preliminary data.</text>
</comment>
<accession>A0A9W4UW28</accession>
<proteinExistence type="predicted"/>
<organism evidence="1 2">
    <name type="scientific">Periconia digitata</name>
    <dbReference type="NCBI Taxonomy" id="1303443"/>
    <lineage>
        <taxon>Eukaryota</taxon>
        <taxon>Fungi</taxon>
        <taxon>Dikarya</taxon>
        <taxon>Ascomycota</taxon>
        <taxon>Pezizomycotina</taxon>
        <taxon>Dothideomycetes</taxon>
        <taxon>Pleosporomycetidae</taxon>
        <taxon>Pleosporales</taxon>
        <taxon>Massarineae</taxon>
        <taxon>Periconiaceae</taxon>
        <taxon>Periconia</taxon>
    </lineage>
</organism>
<dbReference type="AlphaFoldDB" id="A0A9W4UW28"/>
<dbReference type="EMBL" id="CAOQHR010000012">
    <property type="protein sequence ID" value="CAI6341996.1"/>
    <property type="molecule type" value="Genomic_DNA"/>
</dbReference>
<evidence type="ECO:0000313" key="1">
    <source>
        <dbReference type="EMBL" id="CAI6341996.1"/>
    </source>
</evidence>
<keyword evidence="2" id="KW-1185">Reference proteome</keyword>